<comment type="caution">
    <text evidence="2">The sequence shown here is derived from an EMBL/GenBank/DDBJ whole genome shotgun (WGS) entry which is preliminary data.</text>
</comment>
<keyword evidence="1" id="KW-0472">Membrane</keyword>
<evidence type="ECO:0000313" key="3">
    <source>
        <dbReference type="Proteomes" id="UP001500002"/>
    </source>
</evidence>
<sequence>MAGLLVTGGTCVTSWLAGFSHGMSIADAFMTSGGDAAGSGAALIAIGVLSTLAAIFVALPPARLTTASASA</sequence>
<proteinExistence type="predicted"/>
<reference evidence="2 3" key="1">
    <citation type="journal article" date="2019" name="Int. J. Syst. Evol. Microbiol.">
        <title>The Global Catalogue of Microorganisms (GCM) 10K type strain sequencing project: providing services to taxonomists for standard genome sequencing and annotation.</title>
        <authorList>
            <consortium name="The Broad Institute Genomics Platform"/>
            <consortium name="The Broad Institute Genome Sequencing Center for Infectious Disease"/>
            <person name="Wu L."/>
            <person name="Ma J."/>
        </authorList>
    </citation>
    <scope>NUCLEOTIDE SEQUENCE [LARGE SCALE GENOMIC DNA]</scope>
    <source>
        <strain evidence="2 3">JCM 14322</strain>
    </source>
</reference>
<accession>A0ABN2M0U5</accession>
<name>A0ABN2M0U5_9MICO</name>
<organism evidence="2 3">
    <name type="scientific">Agromyces neolithicus</name>
    <dbReference type="NCBI Taxonomy" id="269420"/>
    <lineage>
        <taxon>Bacteria</taxon>
        <taxon>Bacillati</taxon>
        <taxon>Actinomycetota</taxon>
        <taxon>Actinomycetes</taxon>
        <taxon>Micrococcales</taxon>
        <taxon>Microbacteriaceae</taxon>
        <taxon>Agromyces</taxon>
    </lineage>
</organism>
<evidence type="ECO:0000313" key="2">
    <source>
        <dbReference type="EMBL" id="GAA1805440.1"/>
    </source>
</evidence>
<keyword evidence="1" id="KW-1133">Transmembrane helix</keyword>
<keyword evidence="3" id="KW-1185">Reference proteome</keyword>
<dbReference type="Proteomes" id="UP001500002">
    <property type="component" value="Unassembled WGS sequence"/>
</dbReference>
<feature type="transmembrane region" description="Helical" evidence="1">
    <location>
        <begin position="38"/>
        <end position="59"/>
    </location>
</feature>
<keyword evidence="1" id="KW-0812">Transmembrane</keyword>
<evidence type="ECO:0000256" key="1">
    <source>
        <dbReference type="SAM" id="Phobius"/>
    </source>
</evidence>
<gene>
    <name evidence="2" type="ORF">GCM10009749_11940</name>
</gene>
<protein>
    <submittedName>
        <fullName evidence="2">Uncharacterized protein</fullName>
    </submittedName>
</protein>
<dbReference type="EMBL" id="BAAANJ010000004">
    <property type="protein sequence ID" value="GAA1805440.1"/>
    <property type="molecule type" value="Genomic_DNA"/>
</dbReference>